<reference evidence="1 2" key="1">
    <citation type="journal article" date="2019" name="Genome Biol. Evol.">
        <title>Day and night: Metabolic profiles and evolutionary relationships of six axenic non-marine cyanobacteria.</title>
        <authorList>
            <person name="Will S.E."/>
            <person name="Henke P."/>
            <person name="Boedeker C."/>
            <person name="Huang S."/>
            <person name="Brinkmann H."/>
            <person name="Rohde M."/>
            <person name="Jarek M."/>
            <person name="Friedl T."/>
            <person name="Seufert S."/>
            <person name="Schumacher M."/>
            <person name="Overmann J."/>
            <person name="Neumann-Schaal M."/>
            <person name="Petersen J."/>
        </authorList>
    </citation>
    <scope>NUCLEOTIDE SEQUENCE [LARGE SCALE GENOMIC DNA]</scope>
    <source>
        <strain evidence="1 2">SAG 1403-4b</strain>
    </source>
</reference>
<comment type="caution">
    <text evidence="1">The sequence shown here is derived from an EMBL/GenBank/DDBJ whole genome shotgun (WGS) entry which is preliminary data.</text>
</comment>
<dbReference type="InterPro" id="IPR054664">
    <property type="entry name" value="Alr0857-like"/>
</dbReference>
<gene>
    <name evidence="1" type="ORF">DSM107003_25780</name>
</gene>
<sequence length="131" mass="14593">MLKLTYTEGSFFLECLTLPIEEWVAQRVILALRVGQPLCCEPSTASFLLPVDLPGVERLKLEVQRNDSEIIALCTGDAEYLEVTLQGSWLSDGADDAVGVFVTTMSDRTEFFLNKLWHESQVCDSVKSAEC</sequence>
<organism evidence="1 2">
    <name type="scientific">Trichormus variabilis SAG 1403-4b</name>
    <dbReference type="NCBI Taxonomy" id="447716"/>
    <lineage>
        <taxon>Bacteria</taxon>
        <taxon>Bacillati</taxon>
        <taxon>Cyanobacteriota</taxon>
        <taxon>Cyanophyceae</taxon>
        <taxon>Nostocales</taxon>
        <taxon>Nostocaceae</taxon>
        <taxon>Trichormus</taxon>
    </lineage>
</organism>
<protein>
    <submittedName>
        <fullName evidence="1">Uncharacterized protein</fullName>
    </submittedName>
</protein>
<accession>A0A3S1A9H1</accession>
<dbReference type="NCBIfam" id="NF045647">
    <property type="entry name" value="alr0857_fam"/>
    <property type="match status" value="1"/>
</dbReference>
<dbReference type="RefSeq" id="WP_127054457.1">
    <property type="nucleotide sequence ID" value="NZ_RSCM01000007.1"/>
</dbReference>
<dbReference type="AlphaFoldDB" id="A0A3S1A9H1"/>
<proteinExistence type="predicted"/>
<keyword evidence="2" id="KW-1185">Reference proteome</keyword>
<dbReference type="EMBL" id="RSCM01000007">
    <property type="protein sequence ID" value="RUS96481.1"/>
    <property type="molecule type" value="Genomic_DNA"/>
</dbReference>
<dbReference type="OrthoDB" id="530474at2"/>
<evidence type="ECO:0000313" key="1">
    <source>
        <dbReference type="EMBL" id="RUS96481.1"/>
    </source>
</evidence>
<name>A0A3S1A9H1_ANAVA</name>
<evidence type="ECO:0000313" key="2">
    <source>
        <dbReference type="Proteomes" id="UP000276103"/>
    </source>
</evidence>
<dbReference type="Proteomes" id="UP000276103">
    <property type="component" value="Unassembled WGS sequence"/>
</dbReference>